<comment type="caution">
    <text evidence="1">The sequence shown here is derived from an EMBL/GenBank/DDBJ whole genome shotgun (WGS) entry which is preliminary data.</text>
</comment>
<dbReference type="Proteomes" id="UP001209257">
    <property type="component" value="Unassembled WGS sequence"/>
</dbReference>
<sequence length="116" mass="13934">MQYKLHRIYDDNGPQGYRVLIDKLWPRGISKQDAALDDWWKSFAPSDNLREWFGHDADKWDEFRKEYLHQLSEQKKEIKECLADVNQGTLVILYGAKDDKHTHARVFQEYLEKLNH</sequence>
<dbReference type="RefSeq" id="WP_262996310.1">
    <property type="nucleotide sequence ID" value="NZ_JAOTJC010000016.1"/>
</dbReference>
<dbReference type="PANTHER" id="PTHR36849">
    <property type="entry name" value="CYTOPLASMIC PROTEIN-RELATED"/>
    <property type="match status" value="1"/>
</dbReference>
<protein>
    <submittedName>
        <fullName evidence="1">DUF488 family protein</fullName>
    </submittedName>
</protein>
<dbReference type="PANTHER" id="PTHR36849:SF1">
    <property type="entry name" value="CYTOPLASMIC PROTEIN"/>
    <property type="match status" value="1"/>
</dbReference>
<dbReference type="EMBL" id="JAOTJC010000016">
    <property type="protein sequence ID" value="MCU7556039.1"/>
    <property type="molecule type" value="Genomic_DNA"/>
</dbReference>
<dbReference type="InterPro" id="IPR052552">
    <property type="entry name" value="YeaO-like"/>
</dbReference>
<keyword evidence="2" id="KW-1185">Reference proteome</keyword>
<reference evidence="2" key="1">
    <citation type="submission" date="2023-07" db="EMBL/GenBank/DDBJ databases">
        <title>Study on multiphase classification of strain Alteromonas salexigens isolated from the Yellow Sea.</title>
        <authorList>
            <person name="Sun L."/>
        </authorList>
    </citation>
    <scope>NUCLEOTIDE SEQUENCE [LARGE SCALE GENOMIC DNA]</scope>
    <source>
        <strain evidence="2">ASW11-19</strain>
    </source>
</reference>
<gene>
    <name evidence="1" type="ORF">OCL06_15720</name>
</gene>
<evidence type="ECO:0000313" key="2">
    <source>
        <dbReference type="Proteomes" id="UP001209257"/>
    </source>
</evidence>
<name>A0ABT2VRT9_9ALTE</name>
<dbReference type="Pfam" id="PF22752">
    <property type="entry name" value="DUF488-N3i"/>
    <property type="match status" value="1"/>
</dbReference>
<proteinExistence type="predicted"/>
<evidence type="ECO:0000313" key="1">
    <source>
        <dbReference type="EMBL" id="MCU7556039.1"/>
    </source>
</evidence>
<accession>A0ABT2VRT9</accession>
<organism evidence="1 2">
    <name type="scientific">Alteromonas salexigens</name>
    <dbReference type="NCBI Taxonomy" id="2982530"/>
    <lineage>
        <taxon>Bacteria</taxon>
        <taxon>Pseudomonadati</taxon>
        <taxon>Pseudomonadota</taxon>
        <taxon>Gammaproteobacteria</taxon>
        <taxon>Alteromonadales</taxon>
        <taxon>Alteromonadaceae</taxon>
        <taxon>Alteromonas/Salinimonas group</taxon>
        <taxon>Alteromonas</taxon>
    </lineage>
</organism>